<dbReference type="AlphaFoldDB" id="A0AAV2EEI4"/>
<protein>
    <submittedName>
        <fullName evidence="1">Uncharacterized protein</fullName>
    </submittedName>
</protein>
<accession>A0AAV2EEI4</accession>
<keyword evidence="2" id="KW-1185">Reference proteome</keyword>
<sequence>MNNESVLLQQYIKPSLTPSHSHLLTATTGSRSAPPPPPPIIIEFPPFSYVAFARQRLIVTITGGGRNQ</sequence>
<gene>
    <name evidence="1" type="ORF">LTRI10_LOCUS25604</name>
</gene>
<proteinExistence type="predicted"/>
<reference evidence="1 2" key="1">
    <citation type="submission" date="2024-04" db="EMBL/GenBank/DDBJ databases">
        <authorList>
            <person name="Fracassetti M."/>
        </authorList>
    </citation>
    <scope>NUCLEOTIDE SEQUENCE [LARGE SCALE GENOMIC DNA]</scope>
</reference>
<dbReference type="Proteomes" id="UP001497516">
    <property type="component" value="Chromosome 4"/>
</dbReference>
<organism evidence="1 2">
    <name type="scientific">Linum trigynum</name>
    <dbReference type="NCBI Taxonomy" id="586398"/>
    <lineage>
        <taxon>Eukaryota</taxon>
        <taxon>Viridiplantae</taxon>
        <taxon>Streptophyta</taxon>
        <taxon>Embryophyta</taxon>
        <taxon>Tracheophyta</taxon>
        <taxon>Spermatophyta</taxon>
        <taxon>Magnoliopsida</taxon>
        <taxon>eudicotyledons</taxon>
        <taxon>Gunneridae</taxon>
        <taxon>Pentapetalae</taxon>
        <taxon>rosids</taxon>
        <taxon>fabids</taxon>
        <taxon>Malpighiales</taxon>
        <taxon>Linaceae</taxon>
        <taxon>Linum</taxon>
    </lineage>
</organism>
<evidence type="ECO:0000313" key="1">
    <source>
        <dbReference type="EMBL" id="CAL1384396.1"/>
    </source>
</evidence>
<name>A0AAV2EEI4_9ROSI</name>
<dbReference type="EMBL" id="OZ034817">
    <property type="protein sequence ID" value="CAL1384396.1"/>
    <property type="molecule type" value="Genomic_DNA"/>
</dbReference>
<evidence type="ECO:0000313" key="2">
    <source>
        <dbReference type="Proteomes" id="UP001497516"/>
    </source>
</evidence>